<accession>A0A1G8ECN6</accession>
<evidence type="ECO:0000313" key="2">
    <source>
        <dbReference type="EMBL" id="SDH67510.1"/>
    </source>
</evidence>
<gene>
    <name evidence="2" type="ORF">SAMN04489720_1977</name>
</gene>
<feature type="region of interest" description="Disordered" evidence="1">
    <location>
        <begin position="15"/>
        <end position="40"/>
    </location>
</feature>
<keyword evidence="3" id="KW-1185">Reference proteome</keyword>
<organism evidence="2 3">
    <name type="scientific">Agrococcus jejuensis</name>
    <dbReference type="NCBI Taxonomy" id="399736"/>
    <lineage>
        <taxon>Bacteria</taxon>
        <taxon>Bacillati</taxon>
        <taxon>Actinomycetota</taxon>
        <taxon>Actinomycetes</taxon>
        <taxon>Micrococcales</taxon>
        <taxon>Microbacteriaceae</taxon>
        <taxon>Agrococcus</taxon>
    </lineage>
</organism>
<dbReference type="InterPro" id="IPR011047">
    <property type="entry name" value="Quinoprotein_ADH-like_sf"/>
</dbReference>
<dbReference type="Proteomes" id="UP000198822">
    <property type="component" value="Chromosome I"/>
</dbReference>
<reference evidence="3" key="1">
    <citation type="submission" date="2016-10" db="EMBL/GenBank/DDBJ databases">
        <authorList>
            <person name="Varghese N."/>
            <person name="Submissions S."/>
        </authorList>
    </citation>
    <scope>NUCLEOTIDE SEQUENCE [LARGE SCALE GENOMIC DNA]</scope>
    <source>
        <strain evidence="3">DSM 22002</strain>
    </source>
</reference>
<proteinExistence type="predicted"/>
<dbReference type="OrthoDB" id="60524at2"/>
<dbReference type="Gene3D" id="2.130.10.10">
    <property type="entry name" value="YVTN repeat-like/Quinoprotein amine dehydrogenase"/>
    <property type="match status" value="1"/>
</dbReference>
<dbReference type="AlphaFoldDB" id="A0A1G8ECN6"/>
<dbReference type="SUPFAM" id="SSF50998">
    <property type="entry name" value="Quinoprotein alcohol dehydrogenase-like"/>
    <property type="match status" value="1"/>
</dbReference>
<evidence type="ECO:0008006" key="4">
    <source>
        <dbReference type="Google" id="ProtNLM"/>
    </source>
</evidence>
<dbReference type="InterPro" id="IPR015943">
    <property type="entry name" value="WD40/YVTN_repeat-like_dom_sf"/>
</dbReference>
<name>A0A1G8ECN6_9MICO</name>
<dbReference type="EMBL" id="LT629695">
    <property type="protein sequence ID" value="SDH67510.1"/>
    <property type="molecule type" value="Genomic_DNA"/>
</dbReference>
<sequence length="370" mass="35889">MAATLTAATALAACATPQPEPASTPSASADLAAPDRAEEVDAPQRTVVAVDADGAVTVVDVASGDAEPVGEVPGATAIATDGRLVALSTPDGATIVDGGAWTVPHGDHAHSYVGTPRVLGTLDLESPVRIASSATTTIVVGADGRIVALDPDALDDGELAATDLATLAPGAVASVVGGHVVAASDGAVGLVDAGALAPLAACTDPRDAVATRVGAAVLCAEGAVLVTVDGPNVAAEPIPMPDGAPAPASLTGRGDRPTVAGLAADGASAWMLDTRARTWTLVPTGAATQVAAVGDDAERLVVVRADGTLAVLDATDAELAGTSGVDPQHPIALDADRAFAIAADGAVAIDLDDGEVTVLAPDATLLAVTG</sequence>
<dbReference type="STRING" id="399736.SAMN04489720_1977"/>
<evidence type="ECO:0000256" key="1">
    <source>
        <dbReference type="SAM" id="MobiDB-lite"/>
    </source>
</evidence>
<protein>
    <recommendedName>
        <fullName evidence="4">ABC transporter</fullName>
    </recommendedName>
</protein>
<dbReference type="RefSeq" id="WP_092504620.1">
    <property type="nucleotide sequence ID" value="NZ_LT629695.1"/>
</dbReference>
<evidence type="ECO:0000313" key="3">
    <source>
        <dbReference type="Proteomes" id="UP000198822"/>
    </source>
</evidence>